<feature type="transmembrane region" description="Helical" evidence="2">
    <location>
        <begin position="131"/>
        <end position="149"/>
    </location>
</feature>
<proteinExistence type="predicted"/>
<evidence type="ECO:0000313" key="3">
    <source>
        <dbReference type="EMBL" id="HIV99458.1"/>
    </source>
</evidence>
<dbReference type="Proteomes" id="UP000823936">
    <property type="component" value="Unassembled WGS sequence"/>
</dbReference>
<gene>
    <name evidence="3" type="ORF">IAB12_06765</name>
</gene>
<keyword evidence="2" id="KW-1133">Transmembrane helix</keyword>
<evidence type="ECO:0000313" key="4">
    <source>
        <dbReference type="Proteomes" id="UP000823936"/>
    </source>
</evidence>
<keyword evidence="1" id="KW-0175">Coiled coil</keyword>
<reference evidence="3" key="1">
    <citation type="journal article" date="2021" name="PeerJ">
        <title>Extensive microbial diversity within the chicken gut microbiome revealed by metagenomics and culture.</title>
        <authorList>
            <person name="Gilroy R."/>
            <person name="Ravi A."/>
            <person name="Getino M."/>
            <person name="Pursley I."/>
            <person name="Horton D.L."/>
            <person name="Alikhan N.F."/>
            <person name="Baker D."/>
            <person name="Gharbi K."/>
            <person name="Hall N."/>
            <person name="Watson M."/>
            <person name="Adriaenssens E.M."/>
            <person name="Foster-Nyarko E."/>
            <person name="Jarju S."/>
            <person name="Secka A."/>
            <person name="Antonio M."/>
            <person name="Oren A."/>
            <person name="Chaudhuri R.R."/>
            <person name="La Ragione R."/>
            <person name="Hildebrand F."/>
            <person name="Pallen M.J."/>
        </authorList>
    </citation>
    <scope>NUCLEOTIDE SEQUENCE</scope>
    <source>
        <strain evidence="3">Gambia11-129</strain>
    </source>
</reference>
<organism evidence="3 4">
    <name type="scientific">Candidatus Ornithospirochaeta avicola</name>
    <dbReference type="NCBI Taxonomy" id="2840896"/>
    <lineage>
        <taxon>Bacteria</taxon>
        <taxon>Pseudomonadati</taxon>
        <taxon>Spirochaetota</taxon>
        <taxon>Spirochaetia</taxon>
        <taxon>Spirochaetales</taxon>
        <taxon>Spirochaetaceae</taxon>
        <taxon>Spirochaetaceae incertae sedis</taxon>
        <taxon>Candidatus Ornithospirochaeta</taxon>
    </lineage>
</organism>
<evidence type="ECO:0000256" key="1">
    <source>
        <dbReference type="SAM" id="Coils"/>
    </source>
</evidence>
<keyword evidence="2" id="KW-0472">Membrane</keyword>
<feature type="transmembrane region" description="Helical" evidence="2">
    <location>
        <begin position="31"/>
        <end position="50"/>
    </location>
</feature>
<dbReference type="AlphaFoldDB" id="A0A9D1PVD7"/>
<feature type="coiled-coil region" evidence="1">
    <location>
        <begin position="149"/>
        <end position="183"/>
    </location>
</feature>
<accession>A0A9D1PVD7</accession>
<name>A0A9D1PVD7_9SPIO</name>
<keyword evidence="2" id="KW-0812">Transmembrane</keyword>
<protein>
    <recommendedName>
        <fullName evidence="5">HTH luxR-type domain-containing protein</fullName>
    </recommendedName>
</protein>
<sequence>MRKRQLIFGITMILLFSLTLIMLFISTGEAYHPVMLLDAISLLLFLPSLIDKPFFRYYQCFLFFFMSTLAFLDGSSSSFWGWGLLFVSLLLSQYYGFWENRIRTKAFVVFILLIFSFGLMAYVHGDFISEFSSAVIYLTFFSVFLTILYKEKIEEMLQLKNDYKKLLEKIKDARNSIEDYSISSLDRDEDIIRIESSLQSDIEKLEKRIREIKYISDLSDDDISIILSLYISSGNKTNKEIAYDIQKSETFIKNRFRVIYKKIPGVQCRSALLQYISREL</sequence>
<dbReference type="EMBL" id="DXHU01000023">
    <property type="protein sequence ID" value="HIV99458.1"/>
    <property type="molecule type" value="Genomic_DNA"/>
</dbReference>
<evidence type="ECO:0008006" key="5">
    <source>
        <dbReference type="Google" id="ProtNLM"/>
    </source>
</evidence>
<feature type="transmembrane region" description="Helical" evidence="2">
    <location>
        <begin position="79"/>
        <end position="97"/>
    </location>
</feature>
<comment type="caution">
    <text evidence="3">The sequence shown here is derived from an EMBL/GenBank/DDBJ whole genome shotgun (WGS) entry which is preliminary data.</text>
</comment>
<feature type="transmembrane region" description="Helical" evidence="2">
    <location>
        <begin position="106"/>
        <end position="125"/>
    </location>
</feature>
<evidence type="ECO:0000256" key="2">
    <source>
        <dbReference type="SAM" id="Phobius"/>
    </source>
</evidence>
<feature type="transmembrane region" description="Helical" evidence="2">
    <location>
        <begin position="7"/>
        <end position="25"/>
    </location>
</feature>
<reference evidence="3" key="2">
    <citation type="submission" date="2021-04" db="EMBL/GenBank/DDBJ databases">
        <authorList>
            <person name="Gilroy R."/>
        </authorList>
    </citation>
    <scope>NUCLEOTIDE SEQUENCE</scope>
    <source>
        <strain evidence="3">Gambia11-129</strain>
    </source>
</reference>
<feature type="transmembrane region" description="Helical" evidence="2">
    <location>
        <begin position="57"/>
        <end position="73"/>
    </location>
</feature>